<evidence type="ECO:0000313" key="1">
    <source>
        <dbReference type="EMBL" id="EFN58943.1"/>
    </source>
</evidence>
<sequence>MAPLALTLDALGANPGTDITDALAQLDSPYTGPGVLFVSRGTYTVSASLHLRKPVAFQAGGVLRVLRGATLSFQEPLTAGDHPIFEGEGRVAMSRQQPALLVDWFGARGTGLGDDARAINWALQVANDSNLEAVFGAKRYAVGTTLKKGQGMRVFSLPGAELVATKKGLVGMEYEAQGHLRPDRLPTFTGFHTAVKFSDVGQTDAYIPLIQPVAGKPCKAGIWFNGDSTQVKFGTIRNCETGVLVTTPDAGRYVMQGFYIEGERYVDTVGVGKQVVLMQAVNTKRPPYWDHSGVAIGTGEARGPGCAPKHTLAYLDARVHTSPRPLPAVTPSPKAKGFAVVRSNYPDKKLAFQHYKVGRLDELPASGRIVDAGMWDSELRVGLPLGFKGFKEGQLAYREFDWNTIIFEGPGAKTAKVHVLAAATNSRAAFLQQNRLVVTPWQNRVKLQVPARSWKAGETRQYYLYHQLAVGGDQLFFNIPGHSTPLNHRLPWYRTRAGRLKVHRREAGGDGVTDNSLSNDKITMGRPYEVVLDVVACKAFSGAVGFDLAVGAVSA</sequence>
<dbReference type="GeneID" id="17358257"/>
<evidence type="ECO:0008006" key="3">
    <source>
        <dbReference type="Google" id="ProtNLM"/>
    </source>
</evidence>
<protein>
    <recommendedName>
        <fullName evidence="3">Pectate lyase superfamily protein domain-containing protein</fullName>
    </recommendedName>
</protein>
<evidence type="ECO:0000313" key="2">
    <source>
        <dbReference type="Proteomes" id="UP000008141"/>
    </source>
</evidence>
<gene>
    <name evidence="1" type="ORF">CHLNCDRAFT_50489</name>
</gene>
<name>E1Z6J9_CHLVA</name>
<dbReference type="OrthoDB" id="1046782at2759"/>
<proteinExistence type="predicted"/>
<accession>E1Z6J9</accession>
<dbReference type="Proteomes" id="UP000008141">
    <property type="component" value="Unassembled WGS sequence"/>
</dbReference>
<dbReference type="AlphaFoldDB" id="E1Z6J9"/>
<dbReference type="RefSeq" id="XP_005851045.1">
    <property type="nucleotide sequence ID" value="XM_005850983.1"/>
</dbReference>
<organism evidence="2">
    <name type="scientific">Chlorella variabilis</name>
    <name type="common">Green alga</name>
    <dbReference type="NCBI Taxonomy" id="554065"/>
    <lineage>
        <taxon>Eukaryota</taxon>
        <taxon>Viridiplantae</taxon>
        <taxon>Chlorophyta</taxon>
        <taxon>core chlorophytes</taxon>
        <taxon>Trebouxiophyceae</taxon>
        <taxon>Chlorellales</taxon>
        <taxon>Chlorellaceae</taxon>
        <taxon>Chlorella clade</taxon>
        <taxon>Chlorella</taxon>
    </lineage>
</organism>
<reference evidence="1 2" key="1">
    <citation type="journal article" date="2010" name="Plant Cell">
        <title>The Chlorella variabilis NC64A genome reveals adaptation to photosymbiosis, coevolution with viruses, and cryptic sex.</title>
        <authorList>
            <person name="Blanc G."/>
            <person name="Duncan G."/>
            <person name="Agarkova I."/>
            <person name="Borodovsky M."/>
            <person name="Gurnon J."/>
            <person name="Kuo A."/>
            <person name="Lindquist E."/>
            <person name="Lucas S."/>
            <person name="Pangilinan J."/>
            <person name="Polle J."/>
            <person name="Salamov A."/>
            <person name="Terry A."/>
            <person name="Yamada T."/>
            <person name="Dunigan D.D."/>
            <person name="Grigoriev I.V."/>
            <person name="Claverie J.M."/>
            <person name="Van Etten J.L."/>
        </authorList>
    </citation>
    <scope>NUCLEOTIDE SEQUENCE [LARGE SCALE GENOMIC DNA]</scope>
    <source>
        <strain evidence="1 2">NC64A</strain>
    </source>
</reference>
<dbReference type="KEGG" id="cvr:CHLNCDRAFT_50489"/>
<keyword evidence="2" id="KW-1185">Reference proteome</keyword>
<dbReference type="EMBL" id="GL433837">
    <property type="protein sequence ID" value="EFN58943.1"/>
    <property type="molecule type" value="Genomic_DNA"/>
</dbReference>
<dbReference type="InParanoid" id="E1Z6J9"/>